<accession>A0A0P1GSI8</accession>
<dbReference type="RefSeq" id="WP_197407414.1">
    <property type="nucleotide sequence ID" value="NZ_CYSF01000016.1"/>
</dbReference>
<dbReference type="STRING" id="340021.TM5383_02754"/>
<evidence type="ECO:0000313" key="1">
    <source>
        <dbReference type="EMBL" id="CUH85520.1"/>
    </source>
</evidence>
<keyword evidence="2" id="KW-1185">Reference proteome</keyword>
<protein>
    <submittedName>
        <fullName evidence="1">Uncharacterized protein</fullName>
    </submittedName>
</protein>
<reference evidence="1 2" key="1">
    <citation type="submission" date="2015-09" db="EMBL/GenBank/DDBJ databases">
        <authorList>
            <consortium name="Swine Surveillance"/>
        </authorList>
    </citation>
    <scope>NUCLEOTIDE SEQUENCE [LARGE SCALE GENOMIC DNA]</scope>
    <source>
        <strain evidence="1 2">CECT 8383</strain>
    </source>
</reference>
<dbReference type="EMBL" id="CYSF01000016">
    <property type="protein sequence ID" value="CUH85520.1"/>
    <property type="molecule type" value="Genomic_DNA"/>
</dbReference>
<name>A0A0P1GSI8_9RHOB</name>
<evidence type="ECO:0000313" key="2">
    <source>
        <dbReference type="Proteomes" id="UP000051681"/>
    </source>
</evidence>
<gene>
    <name evidence="1" type="ORF">TM5383_02754</name>
</gene>
<dbReference type="AlphaFoldDB" id="A0A0P1GSI8"/>
<sequence length="45" mass="4830">MIKTISIGKYISVQGNFVRTLPNGKMTVRVGERMFTGTPVSAATA</sequence>
<proteinExistence type="predicted"/>
<organism evidence="1 2">
    <name type="scientific">Thalassovita mediterranea</name>
    <dbReference type="NCBI Taxonomy" id="340021"/>
    <lineage>
        <taxon>Bacteria</taxon>
        <taxon>Pseudomonadati</taxon>
        <taxon>Pseudomonadota</taxon>
        <taxon>Alphaproteobacteria</taxon>
        <taxon>Rhodobacterales</taxon>
        <taxon>Roseobacteraceae</taxon>
        <taxon>Thalassovita</taxon>
    </lineage>
</organism>
<dbReference type="Proteomes" id="UP000051681">
    <property type="component" value="Unassembled WGS sequence"/>
</dbReference>